<evidence type="ECO:0000313" key="2">
    <source>
        <dbReference type="EMBL" id="SDR39775.1"/>
    </source>
</evidence>
<evidence type="ECO:0000256" key="1">
    <source>
        <dbReference type="SAM" id="Phobius"/>
    </source>
</evidence>
<accession>A0A1H1IPY0</accession>
<keyword evidence="1" id="KW-0472">Membrane</keyword>
<protein>
    <submittedName>
        <fullName evidence="2">Uncharacterized protein</fullName>
    </submittedName>
</protein>
<name>A0A1H1IPY0_NATTX</name>
<feature type="transmembrane region" description="Helical" evidence="1">
    <location>
        <begin position="71"/>
        <end position="88"/>
    </location>
</feature>
<dbReference type="AlphaFoldDB" id="A0A1H1IPY0"/>
<dbReference type="Proteomes" id="UP000198848">
    <property type="component" value="Unassembled WGS sequence"/>
</dbReference>
<dbReference type="EMBL" id="FNLC01000005">
    <property type="protein sequence ID" value="SDR39775.1"/>
    <property type="molecule type" value="Genomic_DNA"/>
</dbReference>
<keyword evidence="3" id="KW-1185">Reference proteome</keyword>
<feature type="transmembrane region" description="Helical" evidence="1">
    <location>
        <begin position="32"/>
        <end position="51"/>
    </location>
</feature>
<proteinExistence type="predicted"/>
<gene>
    <name evidence="2" type="ORF">SAMN04489842_3709</name>
</gene>
<organism evidence="2 3">
    <name type="scientific">Natronobacterium texcoconense</name>
    <dbReference type="NCBI Taxonomy" id="1095778"/>
    <lineage>
        <taxon>Archaea</taxon>
        <taxon>Methanobacteriati</taxon>
        <taxon>Methanobacteriota</taxon>
        <taxon>Stenosarchaea group</taxon>
        <taxon>Halobacteria</taxon>
        <taxon>Halobacteriales</taxon>
        <taxon>Natrialbaceae</taxon>
        <taxon>Natronobacterium</taxon>
    </lineage>
</organism>
<dbReference type="RefSeq" id="WP_090385134.1">
    <property type="nucleotide sequence ID" value="NZ_FNLC01000005.1"/>
</dbReference>
<sequence length="113" mass="12659">MVFTSLVLSLSLIVLGLLTAVWLWRGETRVRYVWPVFFAVYFVDIAFLALVDAAGPSSLQQEMTYRLGPDLVLPGVLGVVALVYVYRLDVEYGVSETEESEADNPVLPSWMTR</sequence>
<evidence type="ECO:0000313" key="3">
    <source>
        <dbReference type="Proteomes" id="UP000198848"/>
    </source>
</evidence>
<keyword evidence="1" id="KW-1133">Transmembrane helix</keyword>
<reference evidence="3" key="1">
    <citation type="submission" date="2016-10" db="EMBL/GenBank/DDBJ databases">
        <authorList>
            <person name="Varghese N."/>
            <person name="Submissions S."/>
        </authorList>
    </citation>
    <scope>NUCLEOTIDE SEQUENCE [LARGE SCALE GENOMIC DNA]</scope>
    <source>
        <strain evidence="3">DSM 24767</strain>
    </source>
</reference>
<keyword evidence="1" id="KW-0812">Transmembrane</keyword>
<feature type="transmembrane region" description="Helical" evidence="1">
    <location>
        <begin position="6"/>
        <end position="25"/>
    </location>
</feature>